<accession>A0A8K0IQG0</accession>
<reference evidence="2" key="1">
    <citation type="journal article" date="2017" name="Gigascience">
        <title>The genome draft of coconut (Cocos nucifera).</title>
        <authorList>
            <person name="Xiao Y."/>
            <person name="Xu P."/>
            <person name="Fan H."/>
            <person name="Baudouin L."/>
            <person name="Xia W."/>
            <person name="Bocs S."/>
            <person name="Xu J."/>
            <person name="Li Q."/>
            <person name="Guo A."/>
            <person name="Zhou L."/>
            <person name="Li J."/>
            <person name="Wu Y."/>
            <person name="Ma Z."/>
            <person name="Armero A."/>
            <person name="Issali A.E."/>
            <person name="Liu N."/>
            <person name="Peng M."/>
            <person name="Yang Y."/>
        </authorList>
    </citation>
    <scope>NUCLEOTIDE SEQUENCE</scope>
    <source>
        <tissue evidence="2">Spear leaf of Hainan Tall coconut</tissue>
    </source>
</reference>
<dbReference type="AlphaFoldDB" id="A0A8K0IQG0"/>
<comment type="caution">
    <text evidence="2">The sequence shown here is derived from an EMBL/GenBank/DDBJ whole genome shotgun (WGS) entry which is preliminary data.</text>
</comment>
<evidence type="ECO:0000313" key="3">
    <source>
        <dbReference type="Proteomes" id="UP000797356"/>
    </source>
</evidence>
<keyword evidence="2" id="KW-0687">Ribonucleoprotein</keyword>
<dbReference type="EMBL" id="CM017882">
    <property type="protein sequence ID" value="KAG1364228.1"/>
    <property type="molecule type" value="Genomic_DNA"/>
</dbReference>
<dbReference type="GO" id="GO:0005840">
    <property type="term" value="C:ribosome"/>
    <property type="evidence" value="ECO:0007669"/>
    <property type="project" value="UniProtKB-KW"/>
</dbReference>
<protein>
    <submittedName>
        <fullName evidence="2">Putative 60S ribosomal protein L6</fullName>
    </submittedName>
</protein>
<evidence type="ECO:0000313" key="2">
    <source>
        <dbReference type="EMBL" id="KAG1364228.1"/>
    </source>
</evidence>
<keyword evidence="2" id="KW-0689">Ribosomal protein</keyword>
<feature type="region of interest" description="Disordered" evidence="1">
    <location>
        <begin position="13"/>
        <end position="66"/>
    </location>
</feature>
<feature type="compositionally biased region" description="Basic and acidic residues" evidence="1">
    <location>
        <begin position="33"/>
        <end position="45"/>
    </location>
</feature>
<keyword evidence="3" id="KW-1185">Reference proteome</keyword>
<name>A0A8K0IQG0_COCNU</name>
<feature type="compositionally biased region" description="Basic residues" evidence="1">
    <location>
        <begin position="47"/>
        <end position="57"/>
    </location>
</feature>
<proteinExistence type="predicted"/>
<evidence type="ECO:0000256" key="1">
    <source>
        <dbReference type="SAM" id="MobiDB-lite"/>
    </source>
</evidence>
<dbReference type="OrthoDB" id="2436667at2759"/>
<organism evidence="2 3">
    <name type="scientific">Cocos nucifera</name>
    <name type="common">Coconut palm</name>
    <dbReference type="NCBI Taxonomy" id="13894"/>
    <lineage>
        <taxon>Eukaryota</taxon>
        <taxon>Viridiplantae</taxon>
        <taxon>Streptophyta</taxon>
        <taxon>Embryophyta</taxon>
        <taxon>Tracheophyta</taxon>
        <taxon>Spermatophyta</taxon>
        <taxon>Magnoliopsida</taxon>
        <taxon>Liliopsida</taxon>
        <taxon>Arecaceae</taxon>
        <taxon>Arecoideae</taxon>
        <taxon>Cocoseae</taxon>
        <taxon>Attaleinae</taxon>
        <taxon>Cocos</taxon>
    </lineage>
</organism>
<sequence length="66" mass="7510">MYHKRGIWAIKAKHGGVFPRHQPKAAPSSSAEKPPKYHPAEDVKHPIPNRRKHKPTKLRSQSIPDS</sequence>
<dbReference type="Proteomes" id="UP000797356">
    <property type="component" value="Chromosome 11"/>
</dbReference>
<reference evidence="2" key="2">
    <citation type="submission" date="2019-07" db="EMBL/GenBank/DDBJ databases">
        <authorList>
            <person name="Yang Y."/>
            <person name="Bocs S."/>
            <person name="Baudouin L."/>
        </authorList>
    </citation>
    <scope>NUCLEOTIDE SEQUENCE</scope>
    <source>
        <tissue evidence="2">Spear leaf of Hainan Tall coconut</tissue>
    </source>
</reference>
<gene>
    <name evidence="2" type="ORF">COCNU_11G010550</name>
</gene>